<feature type="domain" description="Sulfatase N-terminal" evidence="3">
    <location>
        <begin position="29"/>
        <end position="321"/>
    </location>
</feature>
<sequence>MNRFLFALSVFSLVLVNQGMPLEAAEQQPNILWIIAEDMGPELSCYGTPEVKTPTLDRLAEKGMLFKNAFTVTPVCSTSRSSFMTGMYAMSIDAHNHRSHREGTNPLPDGVRVITDWLRPVGYTTANIRKLTKDRKLSKFYKGTGKTDWNFTYPKGKKPFDVSDFDELKNKQPFYAQINFSETHRGGAWNTSHQHIDHQADPAKVKIPDYYPEHPVTRAVWAQYLNAVMAVDKKVAFILDLLKRDQLDKNTIVIFLGDHGRAMPRGKQWPYDSGLHIPLIVYWPENNSTLPVPVNYKRGEQSEQLISAIDLSATTLALAGVTKPEKMQGQVFLGSQSEPPRTYLFSGRDRGDETVFHIRTVRDKRYRYLRSKYPERPFLQINRYKEASYPIIGLLRHLHSEGKLTGPPLKLMAQSRPKEELYDLENDPWETKNLANSAEHQAARKKLALALDEWMEKIDDKGRIPEDPAIPKFWDERSIRVYTKRLENRPDNWFEIDSALGPYKIQEKK</sequence>
<reference evidence="4 5" key="1">
    <citation type="submission" date="2019-03" db="EMBL/GenBank/DDBJ databases">
        <title>Deep-cultivation of Planctomycetes and their phenomic and genomic characterization uncovers novel biology.</title>
        <authorList>
            <person name="Wiegand S."/>
            <person name="Jogler M."/>
            <person name="Boedeker C."/>
            <person name="Pinto D."/>
            <person name="Vollmers J."/>
            <person name="Rivas-Marin E."/>
            <person name="Kohn T."/>
            <person name="Peeters S.H."/>
            <person name="Heuer A."/>
            <person name="Rast P."/>
            <person name="Oberbeckmann S."/>
            <person name="Bunk B."/>
            <person name="Jeske O."/>
            <person name="Meyerdierks A."/>
            <person name="Storesund J.E."/>
            <person name="Kallscheuer N."/>
            <person name="Luecker S."/>
            <person name="Lage O.M."/>
            <person name="Pohl T."/>
            <person name="Merkel B.J."/>
            <person name="Hornburger P."/>
            <person name="Mueller R.-W."/>
            <person name="Bruemmer F."/>
            <person name="Labrenz M."/>
            <person name="Spormann A.M."/>
            <person name="Op den Camp H."/>
            <person name="Overmann J."/>
            <person name="Amann R."/>
            <person name="Jetten M.S.M."/>
            <person name="Mascher T."/>
            <person name="Medema M.H."/>
            <person name="Devos D.P."/>
            <person name="Kaster A.-K."/>
            <person name="Ovreas L."/>
            <person name="Rohde M."/>
            <person name="Galperin M.Y."/>
            <person name="Jogler C."/>
        </authorList>
    </citation>
    <scope>NUCLEOTIDE SEQUENCE [LARGE SCALE GENOMIC DNA]</scope>
    <source>
        <strain evidence="4 5">V144</strain>
    </source>
</reference>
<dbReference type="EC" id="3.1.6.1" evidence="4"/>
<evidence type="ECO:0000313" key="4">
    <source>
        <dbReference type="EMBL" id="QDT96044.1"/>
    </source>
</evidence>
<keyword evidence="2 4" id="KW-0378">Hydrolase</keyword>
<dbReference type="Gene3D" id="3.40.720.10">
    <property type="entry name" value="Alkaline Phosphatase, subunit A"/>
    <property type="match status" value="1"/>
</dbReference>
<dbReference type="RefSeq" id="WP_144983520.1">
    <property type="nucleotide sequence ID" value="NZ_CP037920.1"/>
</dbReference>
<comment type="similarity">
    <text evidence="1">Belongs to the sulfatase family.</text>
</comment>
<evidence type="ECO:0000259" key="3">
    <source>
        <dbReference type="Pfam" id="PF00884"/>
    </source>
</evidence>
<evidence type="ECO:0000256" key="1">
    <source>
        <dbReference type="ARBA" id="ARBA00008779"/>
    </source>
</evidence>
<dbReference type="InterPro" id="IPR017850">
    <property type="entry name" value="Alkaline_phosphatase_core_sf"/>
</dbReference>
<organism evidence="4 5">
    <name type="scientific">Gimesia aquarii</name>
    <dbReference type="NCBI Taxonomy" id="2527964"/>
    <lineage>
        <taxon>Bacteria</taxon>
        <taxon>Pseudomonadati</taxon>
        <taxon>Planctomycetota</taxon>
        <taxon>Planctomycetia</taxon>
        <taxon>Planctomycetales</taxon>
        <taxon>Planctomycetaceae</taxon>
        <taxon>Gimesia</taxon>
    </lineage>
</organism>
<dbReference type="InterPro" id="IPR000917">
    <property type="entry name" value="Sulfatase_N"/>
</dbReference>
<evidence type="ECO:0000256" key="2">
    <source>
        <dbReference type="ARBA" id="ARBA00022801"/>
    </source>
</evidence>
<dbReference type="InterPro" id="IPR050738">
    <property type="entry name" value="Sulfatase"/>
</dbReference>
<gene>
    <name evidence="4" type="ORF">V144x_14970</name>
</gene>
<proteinExistence type="inferred from homology"/>
<dbReference type="SUPFAM" id="SSF53649">
    <property type="entry name" value="Alkaline phosphatase-like"/>
    <property type="match status" value="1"/>
</dbReference>
<accession>A0A517VSP9</accession>
<dbReference type="CDD" id="cd16027">
    <property type="entry name" value="SGSH"/>
    <property type="match status" value="1"/>
</dbReference>
<dbReference type="PANTHER" id="PTHR42693:SF53">
    <property type="entry name" value="ENDO-4-O-SULFATASE"/>
    <property type="match status" value="1"/>
</dbReference>
<dbReference type="GO" id="GO:0004065">
    <property type="term" value="F:arylsulfatase activity"/>
    <property type="evidence" value="ECO:0007669"/>
    <property type="project" value="UniProtKB-EC"/>
</dbReference>
<dbReference type="Proteomes" id="UP000318704">
    <property type="component" value="Chromosome"/>
</dbReference>
<dbReference type="Pfam" id="PF00884">
    <property type="entry name" value="Sulfatase"/>
    <property type="match status" value="1"/>
</dbReference>
<dbReference type="KEGG" id="gaw:V144x_14970"/>
<dbReference type="EMBL" id="CP037920">
    <property type="protein sequence ID" value="QDT96044.1"/>
    <property type="molecule type" value="Genomic_DNA"/>
</dbReference>
<dbReference type="PANTHER" id="PTHR42693">
    <property type="entry name" value="ARYLSULFATASE FAMILY MEMBER"/>
    <property type="match status" value="1"/>
</dbReference>
<protein>
    <submittedName>
        <fullName evidence="4">Arylsulfatase</fullName>
        <ecNumber evidence="4">3.1.6.1</ecNumber>
    </submittedName>
</protein>
<name>A0A517VSP9_9PLAN</name>
<evidence type="ECO:0000313" key="5">
    <source>
        <dbReference type="Proteomes" id="UP000318704"/>
    </source>
</evidence>
<dbReference type="AlphaFoldDB" id="A0A517VSP9"/>